<feature type="non-terminal residue" evidence="1">
    <location>
        <position position="1"/>
    </location>
</feature>
<organism evidence="1">
    <name type="scientific">Paenibacillus phage phiBP</name>
    <dbReference type="NCBI Taxonomy" id="666474"/>
    <lineage>
        <taxon>Viruses</taxon>
    </lineage>
</organism>
<reference evidence="1" key="1">
    <citation type="submission" date="2009-08" db="EMBL/GenBank/DDBJ databases">
        <title>Isolation and characterization of bacteriophage phiBP from Paenibacillus polymyxa CCM 7400.</title>
        <authorList>
            <person name="Bukovska G."/>
            <person name="Halgasova N."/>
        </authorList>
    </citation>
    <scope>NUCLEOTIDE SEQUENCE</scope>
</reference>
<accession>D0R7I0</accession>
<dbReference type="EMBL" id="FN538972">
    <property type="protein sequence ID" value="CBA18124.1"/>
    <property type="molecule type" value="Genomic_DNA"/>
</dbReference>
<sequence length="127" mass="14579">IPDIEKRLEVAEQVGDEEAIKSINEELNFYTQRIPYLENMQATAKVVKPEFGTYAAHQPNYEGFAKLGVLDDYVFQSLAHMGNASHLMSWAFTVLDHTDVPKELREEVRQVVAAIPELQEKLRAYRK</sequence>
<name>D0R7I0_9VIRU</name>
<evidence type="ECO:0000313" key="1">
    <source>
        <dbReference type="EMBL" id="CBA18124.1"/>
    </source>
</evidence>
<proteinExistence type="predicted"/>
<protein>
    <submittedName>
        <fullName evidence="1">Uncharacterized protein</fullName>
    </submittedName>
</protein>